<keyword evidence="1" id="KW-0285">Flavoprotein</keyword>
<dbReference type="PANTHER" id="PTHR46865:SF7">
    <property type="entry name" value="MONOOXYGENASE, PUTATIVE (AFU_ORTHOLOGUE AFUA_8G07040)-RELATED"/>
    <property type="match status" value="1"/>
</dbReference>
<dbReference type="GO" id="GO:0071949">
    <property type="term" value="F:FAD binding"/>
    <property type="evidence" value="ECO:0007669"/>
    <property type="project" value="InterPro"/>
</dbReference>
<keyword evidence="7" id="KW-1185">Reference proteome</keyword>
<gene>
    <name evidence="6" type="ORF">QBC33DRAFT_550584</name>
</gene>
<evidence type="ECO:0000313" key="7">
    <source>
        <dbReference type="Proteomes" id="UP001244011"/>
    </source>
</evidence>
<dbReference type="InterPro" id="IPR002938">
    <property type="entry name" value="FAD-bd"/>
</dbReference>
<dbReference type="InterPro" id="IPR036188">
    <property type="entry name" value="FAD/NAD-bd_sf"/>
</dbReference>
<keyword evidence="4" id="KW-1133">Transmembrane helix</keyword>
<dbReference type="Gene3D" id="3.50.50.60">
    <property type="entry name" value="FAD/NAD(P)-binding domain"/>
    <property type="match status" value="1"/>
</dbReference>
<keyword evidence="2" id="KW-0274">FAD</keyword>
<dbReference type="RefSeq" id="XP_060279385.1">
    <property type="nucleotide sequence ID" value="XM_060429094.1"/>
</dbReference>
<dbReference type="GeneID" id="85312281"/>
<dbReference type="PANTHER" id="PTHR46865">
    <property type="entry name" value="OXIDOREDUCTASE-RELATED"/>
    <property type="match status" value="1"/>
</dbReference>
<evidence type="ECO:0000313" key="6">
    <source>
        <dbReference type="EMBL" id="KAK1763172.1"/>
    </source>
</evidence>
<evidence type="ECO:0000256" key="1">
    <source>
        <dbReference type="ARBA" id="ARBA00022630"/>
    </source>
</evidence>
<feature type="transmembrane region" description="Helical" evidence="4">
    <location>
        <begin position="424"/>
        <end position="443"/>
    </location>
</feature>
<evidence type="ECO:0000256" key="3">
    <source>
        <dbReference type="ARBA" id="ARBA00023002"/>
    </source>
</evidence>
<comment type="caution">
    <text evidence="6">The sequence shown here is derived from an EMBL/GenBank/DDBJ whole genome shotgun (WGS) entry which is preliminary data.</text>
</comment>
<dbReference type="AlphaFoldDB" id="A0AAJ0BSD4"/>
<evidence type="ECO:0000256" key="2">
    <source>
        <dbReference type="ARBA" id="ARBA00022827"/>
    </source>
</evidence>
<dbReference type="EMBL" id="MU839030">
    <property type="protein sequence ID" value="KAK1763172.1"/>
    <property type="molecule type" value="Genomic_DNA"/>
</dbReference>
<organism evidence="6 7">
    <name type="scientific">Phialemonium atrogriseum</name>
    <dbReference type="NCBI Taxonomy" id="1093897"/>
    <lineage>
        <taxon>Eukaryota</taxon>
        <taxon>Fungi</taxon>
        <taxon>Dikarya</taxon>
        <taxon>Ascomycota</taxon>
        <taxon>Pezizomycotina</taxon>
        <taxon>Sordariomycetes</taxon>
        <taxon>Sordariomycetidae</taxon>
        <taxon>Cephalothecales</taxon>
        <taxon>Cephalothecaceae</taxon>
        <taxon>Phialemonium</taxon>
    </lineage>
</organism>
<proteinExistence type="predicted"/>
<dbReference type="GO" id="GO:0016491">
    <property type="term" value="F:oxidoreductase activity"/>
    <property type="evidence" value="ECO:0007669"/>
    <property type="project" value="UniProtKB-KW"/>
</dbReference>
<dbReference type="Pfam" id="PF01494">
    <property type="entry name" value="FAD_binding_3"/>
    <property type="match status" value="1"/>
</dbReference>
<dbReference type="Proteomes" id="UP001244011">
    <property type="component" value="Unassembled WGS sequence"/>
</dbReference>
<dbReference type="SUPFAM" id="SSF51905">
    <property type="entry name" value="FAD/NAD(P)-binding domain"/>
    <property type="match status" value="1"/>
</dbReference>
<keyword evidence="4" id="KW-0812">Transmembrane</keyword>
<dbReference type="InterPro" id="IPR051704">
    <property type="entry name" value="FAD_aromatic-hydroxylase"/>
</dbReference>
<reference evidence="6" key="1">
    <citation type="submission" date="2023-06" db="EMBL/GenBank/DDBJ databases">
        <title>Genome-scale phylogeny and comparative genomics of the fungal order Sordariales.</title>
        <authorList>
            <consortium name="Lawrence Berkeley National Laboratory"/>
            <person name="Hensen N."/>
            <person name="Bonometti L."/>
            <person name="Westerberg I."/>
            <person name="Brannstrom I.O."/>
            <person name="Guillou S."/>
            <person name="Cros-Aarteil S."/>
            <person name="Calhoun S."/>
            <person name="Haridas S."/>
            <person name="Kuo A."/>
            <person name="Mondo S."/>
            <person name="Pangilinan J."/>
            <person name="Riley R."/>
            <person name="Labutti K."/>
            <person name="Andreopoulos B."/>
            <person name="Lipzen A."/>
            <person name="Chen C."/>
            <person name="Yanf M."/>
            <person name="Daum C."/>
            <person name="Ng V."/>
            <person name="Clum A."/>
            <person name="Steindorff A."/>
            <person name="Ohm R."/>
            <person name="Martin F."/>
            <person name="Silar P."/>
            <person name="Natvig D."/>
            <person name="Lalanne C."/>
            <person name="Gautier V."/>
            <person name="Ament-Velasquez S.L."/>
            <person name="Kruys A."/>
            <person name="Hutchinson M.I."/>
            <person name="Powell A.J."/>
            <person name="Barry K."/>
            <person name="Miller A.N."/>
            <person name="Grigoriev I.V."/>
            <person name="Debuchy R."/>
            <person name="Gladieux P."/>
            <person name="Thoren M.H."/>
            <person name="Johannesson H."/>
        </authorList>
    </citation>
    <scope>NUCLEOTIDE SEQUENCE</scope>
    <source>
        <strain evidence="6">8032-3</strain>
    </source>
</reference>
<accession>A0AAJ0BSD4</accession>
<dbReference type="PRINTS" id="PR00420">
    <property type="entry name" value="RNGMNOXGNASE"/>
</dbReference>
<sequence>MKAHSVTLPPPSSSKPRSILLSVFVTTRAPTTPNKLTMGRIKVLISGGGIAGNALAFWLSKLGHHVTVIERFSSLRATGLQIDLRGHGIEAMRRMGLEQAFRSKSVPEQGLQIVDKSGRRWAYFPANKSGKGLQDFTTEFEIMRGDLCRLIYDATKDRAKYIFGTSIESFEERDGSVNVRFADGKTDQFDLLVGADGQGSRTRKMMLGPGTADAFYPLGGSYMGYFTIARPIQEGEGYVATSYMATEGRAVITRRHSPNQIQAYLSCKTDSERLKSARTGDVRAEKEAMTEIFQGAGWQTEAILESLKDASDFYLEHLGIVKLESWSRGRVTLVGDAAYCPSAMTGIGTTSAMVGAYVLAGEIGRHCGGRSSGEGSADGGDGAKNGRNLETALKAYEQKFRPFMDQVQKGILENNGSMMPTTTFTIALANCLLGVASFFRLNIMGKLFLRENVKGWDLPEYEEMLRD</sequence>
<evidence type="ECO:0000256" key="4">
    <source>
        <dbReference type="SAM" id="Phobius"/>
    </source>
</evidence>
<protein>
    <submittedName>
        <fullName evidence="6">FAD/NAD(P)-binding domain-containing protein</fullName>
    </submittedName>
</protein>
<keyword evidence="4" id="KW-0472">Membrane</keyword>
<evidence type="ECO:0000259" key="5">
    <source>
        <dbReference type="Pfam" id="PF01494"/>
    </source>
</evidence>
<feature type="domain" description="FAD-binding" evidence="5">
    <location>
        <begin position="41"/>
        <end position="371"/>
    </location>
</feature>
<keyword evidence="3" id="KW-0560">Oxidoreductase</keyword>
<name>A0AAJ0BSD4_9PEZI</name>